<sequence length="86" mass="9476">MGNDITGGKMIKRKRKRLRAVQDASAEHAPPTGPKLPLTGGAAFQVGRERLSQMREADPTLWECFAKVMVVPAQCHQHVMSVAHEN</sequence>
<evidence type="ECO:0000313" key="3">
    <source>
        <dbReference type="Proteomes" id="UP000693946"/>
    </source>
</evidence>
<name>A0AAV6RNK6_SOLSE</name>
<accession>A0AAV6RNK6</accession>
<dbReference type="EMBL" id="JAGKHQ010000011">
    <property type="protein sequence ID" value="KAG7506089.1"/>
    <property type="molecule type" value="Genomic_DNA"/>
</dbReference>
<protein>
    <submittedName>
        <fullName evidence="2">Uncharacterized protein</fullName>
    </submittedName>
</protein>
<comment type="caution">
    <text evidence="2">The sequence shown here is derived from an EMBL/GenBank/DDBJ whole genome shotgun (WGS) entry which is preliminary data.</text>
</comment>
<reference evidence="2 3" key="1">
    <citation type="journal article" date="2021" name="Sci. Rep.">
        <title>Chromosome anchoring in Senegalese sole (Solea senegalensis) reveals sex-associated markers and genome rearrangements in flatfish.</title>
        <authorList>
            <person name="Guerrero-Cozar I."/>
            <person name="Gomez-Garrido J."/>
            <person name="Berbel C."/>
            <person name="Martinez-Blanch J.F."/>
            <person name="Alioto T."/>
            <person name="Claros M.G."/>
            <person name="Gagnaire P.A."/>
            <person name="Manchado M."/>
        </authorList>
    </citation>
    <scope>NUCLEOTIDE SEQUENCE [LARGE SCALE GENOMIC DNA]</scope>
    <source>
        <strain evidence="2">Sse05_10M</strain>
    </source>
</reference>
<dbReference type="Proteomes" id="UP000693946">
    <property type="component" value="Linkage Group LG19"/>
</dbReference>
<gene>
    <name evidence="2" type="ORF">JOB18_046471</name>
</gene>
<keyword evidence="3" id="KW-1185">Reference proteome</keyword>
<evidence type="ECO:0000256" key="1">
    <source>
        <dbReference type="SAM" id="MobiDB-lite"/>
    </source>
</evidence>
<feature type="region of interest" description="Disordered" evidence="1">
    <location>
        <begin position="21"/>
        <end position="40"/>
    </location>
</feature>
<evidence type="ECO:0000313" key="2">
    <source>
        <dbReference type="EMBL" id="KAG7506089.1"/>
    </source>
</evidence>
<proteinExistence type="predicted"/>
<organism evidence="2 3">
    <name type="scientific">Solea senegalensis</name>
    <name type="common">Senegalese sole</name>
    <dbReference type="NCBI Taxonomy" id="28829"/>
    <lineage>
        <taxon>Eukaryota</taxon>
        <taxon>Metazoa</taxon>
        <taxon>Chordata</taxon>
        <taxon>Craniata</taxon>
        <taxon>Vertebrata</taxon>
        <taxon>Euteleostomi</taxon>
        <taxon>Actinopterygii</taxon>
        <taxon>Neopterygii</taxon>
        <taxon>Teleostei</taxon>
        <taxon>Neoteleostei</taxon>
        <taxon>Acanthomorphata</taxon>
        <taxon>Carangaria</taxon>
        <taxon>Pleuronectiformes</taxon>
        <taxon>Pleuronectoidei</taxon>
        <taxon>Soleidae</taxon>
        <taxon>Solea</taxon>
    </lineage>
</organism>
<dbReference type="AlphaFoldDB" id="A0AAV6RNK6"/>